<keyword evidence="4" id="KW-1185">Reference proteome</keyword>
<evidence type="ECO:0000256" key="1">
    <source>
        <dbReference type="SAM" id="Phobius"/>
    </source>
</evidence>
<feature type="transmembrane region" description="Helical" evidence="1">
    <location>
        <begin position="32"/>
        <end position="51"/>
    </location>
</feature>
<dbReference type="AlphaFoldDB" id="A0A0U2UL52"/>
<feature type="domain" description="DUF4097" evidence="2">
    <location>
        <begin position="127"/>
        <end position="406"/>
    </location>
</feature>
<dbReference type="Proteomes" id="UP000061660">
    <property type="component" value="Chromosome"/>
</dbReference>
<dbReference type="PATRIC" id="fig|162209.4.peg.3701"/>
<dbReference type="EMBL" id="CP013652">
    <property type="protein sequence ID" value="ALS23820.1"/>
    <property type="molecule type" value="Genomic_DNA"/>
</dbReference>
<dbReference type="PANTHER" id="PTHR34094:SF1">
    <property type="entry name" value="PROTEIN FAM185A"/>
    <property type="match status" value="1"/>
</dbReference>
<organism evidence="3 4">
    <name type="scientific">Paenibacillus naphthalenovorans</name>
    <dbReference type="NCBI Taxonomy" id="162209"/>
    <lineage>
        <taxon>Bacteria</taxon>
        <taxon>Bacillati</taxon>
        <taxon>Bacillota</taxon>
        <taxon>Bacilli</taxon>
        <taxon>Bacillales</taxon>
        <taxon>Paenibacillaceae</taxon>
        <taxon>Paenibacillus</taxon>
    </lineage>
</organism>
<feature type="transmembrane region" description="Helical" evidence="1">
    <location>
        <begin position="63"/>
        <end position="82"/>
    </location>
</feature>
<keyword evidence="1" id="KW-0812">Transmembrane</keyword>
<dbReference type="PANTHER" id="PTHR34094">
    <property type="match status" value="1"/>
</dbReference>
<reference evidence="4" key="1">
    <citation type="submission" date="2015-12" db="EMBL/GenBank/DDBJ databases">
        <title>Complete genome sequences of two moderately thermophilic Paenibacillus species.</title>
        <authorList>
            <person name="Butler R.III."/>
            <person name="Wang J."/>
            <person name="Stark B.C."/>
            <person name="Pombert J.-F."/>
        </authorList>
    </citation>
    <scope>NUCLEOTIDE SEQUENCE [LARGE SCALE GENOMIC DNA]</scope>
    <source>
        <strain evidence="4">32O-Y</strain>
    </source>
</reference>
<dbReference type="OrthoDB" id="2640165at2"/>
<proteinExistence type="predicted"/>
<dbReference type="STRING" id="162209.IJ22_34820"/>
<dbReference type="Pfam" id="PF13349">
    <property type="entry name" value="DUF4097"/>
    <property type="match status" value="1"/>
</dbReference>
<dbReference type="InterPro" id="IPR025164">
    <property type="entry name" value="Toastrack_DUF4097"/>
</dbReference>
<name>A0A0U2UL52_9BACL</name>
<reference evidence="3 4" key="2">
    <citation type="journal article" date="2016" name="Genome Announc.">
        <title>Complete Genome Sequences of Two Interactive Moderate Thermophiles, Paenibacillus napthalenovorans 32O-Y and Paenibacillus sp. 32O-W.</title>
        <authorList>
            <person name="Butler R.R.III."/>
            <person name="Wang J."/>
            <person name="Stark B.C."/>
            <person name="Pombert J.F."/>
        </authorList>
    </citation>
    <scope>NUCLEOTIDE SEQUENCE [LARGE SCALE GENOMIC DNA]</scope>
    <source>
        <strain evidence="3 4">32O-Y</strain>
    </source>
</reference>
<dbReference type="KEGG" id="pnp:IJ22_34820"/>
<evidence type="ECO:0000313" key="3">
    <source>
        <dbReference type="EMBL" id="ALS23820.1"/>
    </source>
</evidence>
<dbReference type="RefSeq" id="WP_062409656.1">
    <property type="nucleotide sequence ID" value="NZ_CP013652.1"/>
</dbReference>
<keyword evidence="1" id="KW-1133">Transmembrane helix</keyword>
<keyword evidence="1" id="KW-0472">Membrane</keyword>
<sequence>MHKAGRFTAAVLLVLVGGAVIADRRMNTNFTTVLIDWWPLLFIFLGMEYILFNMKYGNSERQLKLDLGGIIFAVMISAVVIVSTQTTDFLKKFDGFHFSQAIESITSEGYRFDKDVTLIPLSSDTETIRIGNLSGNVVVQSGQVDQVQVELTVIVKADNENEAKPIADESRLEFDESDGTLDIQAVAKEYPGSFLGSRKPRMDLVVTLPEKQKVNLDMKLENGKINAARLPIKERFTGKTTNGEIQVSELNGDLRFTTSNGRILAAHTQGSLNLKTSNGRVEVNNHQGDAVIESTNGEIRAMNASGTIQTETSNGAIVIDGVLKEVKAHTSNGSVDISSRTVDGDWDVKTSNGKIDVKLPSAGDYRVEGKGSEDGIQTNLPLIVQRDTVTGTIGGGQHRIRLETNDSLSIQMMN</sequence>
<evidence type="ECO:0000259" key="2">
    <source>
        <dbReference type="Pfam" id="PF13349"/>
    </source>
</evidence>
<accession>A0A0U2UL52</accession>
<gene>
    <name evidence="3" type="ORF">IJ22_34820</name>
</gene>
<evidence type="ECO:0000313" key="4">
    <source>
        <dbReference type="Proteomes" id="UP000061660"/>
    </source>
</evidence>
<protein>
    <submittedName>
        <fullName evidence="3">Putative adhesin</fullName>
    </submittedName>
</protein>